<reference evidence="1" key="1">
    <citation type="submission" date="2021-01" db="EMBL/GenBank/DDBJ databases">
        <title>Adiantum capillus-veneris genome.</title>
        <authorList>
            <person name="Fang Y."/>
            <person name="Liao Q."/>
        </authorList>
    </citation>
    <scope>NUCLEOTIDE SEQUENCE</scope>
    <source>
        <strain evidence="1">H3</strain>
        <tissue evidence="1">Leaf</tissue>
    </source>
</reference>
<organism evidence="1 2">
    <name type="scientific">Adiantum capillus-veneris</name>
    <name type="common">Maidenhair fern</name>
    <dbReference type="NCBI Taxonomy" id="13818"/>
    <lineage>
        <taxon>Eukaryota</taxon>
        <taxon>Viridiplantae</taxon>
        <taxon>Streptophyta</taxon>
        <taxon>Embryophyta</taxon>
        <taxon>Tracheophyta</taxon>
        <taxon>Polypodiopsida</taxon>
        <taxon>Polypodiidae</taxon>
        <taxon>Polypodiales</taxon>
        <taxon>Pteridineae</taxon>
        <taxon>Pteridaceae</taxon>
        <taxon>Vittarioideae</taxon>
        <taxon>Adiantum</taxon>
    </lineage>
</organism>
<evidence type="ECO:0000313" key="2">
    <source>
        <dbReference type="Proteomes" id="UP000886520"/>
    </source>
</evidence>
<sequence>MSQAQLDLFDPTCFADLFALDSIAIVAATMPYGTTRLIYPITRLILSDAILLENQVPLFVLNYALDSIISACTVSGKPSPPSLEKILEWYRKHASPFPNFVCEHPPDLSLRMREPLLGYIYDYLTQPIDTSVLHTAAMDSLGLDLDNPALPSASHGVSAHGEQHSKRSTGKNSLGFLSPSLWPSSFLSWLFFRRSTL</sequence>
<keyword evidence="2" id="KW-1185">Reference proteome</keyword>
<dbReference type="AlphaFoldDB" id="A0A9D4UEI7"/>
<evidence type="ECO:0000313" key="1">
    <source>
        <dbReference type="EMBL" id="KAI5066345.1"/>
    </source>
</evidence>
<dbReference type="Proteomes" id="UP000886520">
    <property type="component" value="Chromosome 18"/>
</dbReference>
<dbReference type="EMBL" id="JABFUD020000018">
    <property type="protein sequence ID" value="KAI5066345.1"/>
    <property type="molecule type" value="Genomic_DNA"/>
</dbReference>
<accession>A0A9D4UEI7</accession>
<gene>
    <name evidence="1" type="ORF">GOP47_0018969</name>
</gene>
<comment type="caution">
    <text evidence="1">The sequence shown here is derived from an EMBL/GenBank/DDBJ whole genome shotgun (WGS) entry which is preliminary data.</text>
</comment>
<protein>
    <submittedName>
        <fullName evidence="1">Uncharacterized protein</fullName>
    </submittedName>
</protein>
<name>A0A9D4UEI7_ADICA</name>
<proteinExistence type="predicted"/>